<feature type="signal peptide" evidence="5">
    <location>
        <begin position="1"/>
        <end position="21"/>
    </location>
</feature>
<keyword evidence="3 4" id="KW-0378">Hydrolase</keyword>
<evidence type="ECO:0000313" key="8">
    <source>
        <dbReference type="EMBL" id="OZJ06586.1"/>
    </source>
</evidence>
<evidence type="ECO:0000256" key="4">
    <source>
        <dbReference type="RuleBase" id="RU361188"/>
    </source>
</evidence>
<dbReference type="GO" id="GO:0004348">
    <property type="term" value="F:glucosylceramidase activity"/>
    <property type="evidence" value="ECO:0007669"/>
    <property type="project" value="InterPro"/>
</dbReference>
<dbReference type="Pfam" id="PF17189">
    <property type="entry name" value="Glyco_hydro_30C"/>
    <property type="match status" value="1"/>
</dbReference>
<accession>A0A261Y7I2</accession>
<protein>
    <recommendedName>
        <fullName evidence="10">Glycosyl hydrolase family 30 TIM-barrel domain-containing protein</fullName>
    </recommendedName>
</protein>
<dbReference type="EMBL" id="MVBO01000003">
    <property type="protein sequence ID" value="OZJ06586.1"/>
    <property type="molecule type" value="Genomic_DNA"/>
</dbReference>
<dbReference type="Pfam" id="PF02055">
    <property type="entry name" value="Glyco_hydro_30"/>
    <property type="match status" value="1"/>
</dbReference>
<keyword evidence="4" id="KW-0326">Glycosidase</keyword>
<evidence type="ECO:0008006" key="10">
    <source>
        <dbReference type="Google" id="ProtNLM"/>
    </source>
</evidence>
<reference evidence="8 9" key="1">
    <citation type="journal article" date="2017" name="Mycologia">
        <title>Bifiguratus adelaidae, gen. et sp. nov., a new member of Mucoromycotina in endophytic and soil-dwelling habitats.</title>
        <authorList>
            <person name="Torres-Cruz T.J."/>
            <person name="Billingsley Tobias T.L."/>
            <person name="Almatruk M."/>
            <person name="Hesse C."/>
            <person name="Kuske C.R."/>
            <person name="Desiro A."/>
            <person name="Benucci G.M."/>
            <person name="Bonito G."/>
            <person name="Stajich J.E."/>
            <person name="Dunlap C."/>
            <person name="Arnold A.E."/>
            <person name="Porras-Alfaro A."/>
        </authorList>
    </citation>
    <scope>NUCLEOTIDE SEQUENCE [LARGE SCALE GENOMIC DNA]</scope>
    <source>
        <strain evidence="8 9">AZ0501</strain>
    </source>
</reference>
<sequence length="530" mass="57810">MRTCVAALLLAGLTVISPTSAQSIQSIGTSGGNGPKGGIGDCNHPVTTAQAFVTDAVNSEFAKGRQLAKDATPKLLQKHPGGNVWDVVVNAKSGARQEMLGFGHAWTDSTVDVFNQLDADVLDKLMKELYGQDGNNMGLMRHTIGSSDLSGEQYSYDDNGPSFNEGSPDKDLAHFDIGYYGERQAKMIAKMGSYKSDVTLFGSPWSAPSWMKYNGLFIAPNRNVPGGGSYMIANNSFNIDYFNTYAQYFGKYVDAFAKYNVTINAITPQNEPLNYQGGYPCMYLEAADEASLINNGLGEEMKKRGVGIWAYDHNTDQSAYPQRVITGAPGQVQAAAWHCYASPANYTVMSDFHDNNPDIPQFMTECADGSWSSGPHNFVVASNFMEPVTNWGSGAAMWVMATNASYGPHCPYGGCGSCIGSVIVYGPRNYTLTNQYYMIGQFSRYIRRGAINYEVTKGISGTALTNEQFYVNAIKNPDGSWAIVMMNNSNKTQNVVVELDGEQQYWQATVPEFTLNTWLLPAKKSACSNH</sequence>
<evidence type="ECO:0000256" key="2">
    <source>
        <dbReference type="ARBA" id="ARBA00022729"/>
    </source>
</evidence>
<keyword evidence="2 5" id="KW-0732">Signal</keyword>
<dbReference type="InterPro" id="IPR017853">
    <property type="entry name" value="GH"/>
</dbReference>
<evidence type="ECO:0000313" key="9">
    <source>
        <dbReference type="Proteomes" id="UP000242875"/>
    </source>
</evidence>
<organism evidence="8 9">
    <name type="scientific">Bifiguratus adelaidae</name>
    <dbReference type="NCBI Taxonomy" id="1938954"/>
    <lineage>
        <taxon>Eukaryota</taxon>
        <taxon>Fungi</taxon>
        <taxon>Fungi incertae sedis</taxon>
        <taxon>Mucoromycota</taxon>
        <taxon>Mucoromycotina</taxon>
        <taxon>Endogonomycetes</taxon>
        <taxon>Endogonales</taxon>
        <taxon>Endogonales incertae sedis</taxon>
        <taxon>Bifiguratus</taxon>
    </lineage>
</organism>
<evidence type="ECO:0000256" key="5">
    <source>
        <dbReference type="SAM" id="SignalP"/>
    </source>
</evidence>
<dbReference type="Gene3D" id="3.20.20.80">
    <property type="entry name" value="Glycosidases"/>
    <property type="match status" value="1"/>
</dbReference>
<comment type="similarity">
    <text evidence="1 4">Belongs to the glycosyl hydrolase 30 family.</text>
</comment>
<name>A0A261Y7I2_9FUNG</name>
<dbReference type="InterPro" id="IPR033452">
    <property type="entry name" value="GH30_C"/>
</dbReference>
<proteinExistence type="inferred from homology"/>
<gene>
    <name evidence="8" type="ORF">BZG36_00626</name>
</gene>
<keyword evidence="9" id="KW-1185">Reference proteome</keyword>
<dbReference type="OrthoDB" id="2160638at2759"/>
<comment type="caution">
    <text evidence="8">The sequence shown here is derived from an EMBL/GenBank/DDBJ whole genome shotgun (WGS) entry which is preliminary data.</text>
</comment>
<dbReference type="InterPro" id="IPR013780">
    <property type="entry name" value="Glyco_hydro_b"/>
</dbReference>
<dbReference type="InterPro" id="IPR033453">
    <property type="entry name" value="Glyco_hydro_30_TIM-barrel"/>
</dbReference>
<dbReference type="AlphaFoldDB" id="A0A261Y7I2"/>
<evidence type="ECO:0000256" key="3">
    <source>
        <dbReference type="ARBA" id="ARBA00022801"/>
    </source>
</evidence>
<evidence type="ECO:0000259" key="6">
    <source>
        <dbReference type="Pfam" id="PF02055"/>
    </source>
</evidence>
<feature type="domain" description="Glycosyl hydrolase family 30 beta sandwich" evidence="7">
    <location>
        <begin position="465"/>
        <end position="512"/>
    </location>
</feature>
<dbReference type="PANTHER" id="PTHR11069:SF23">
    <property type="entry name" value="LYSOSOMAL ACID GLUCOSYLCERAMIDASE"/>
    <property type="match status" value="1"/>
</dbReference>
<evidence type="ECO:0000256" key="1">
    <source>
        <dbReference type="ARBA" id="ARBA00005382"/>
    </source>
</evidence>
<dbReference type="GO" id="GO:0006680">
    <property type="term" value="P:glucosylceramide catabolic process"/>
    <property type="evidence" value="ECO:0007669"/>
    <property type="project" value="TreeGrafter"/>
</dbReference>
<dbReference type="SUPFAM" id="SSF51445">
    <property type="entry name" value="(Trans)glycosidases"/>
    <property type="match status" value="1"/>
</dbReference>
<dbReference type="Proteomes" id="UP000242875">
    <property type="component" value="Unassembled WGS sequence"/>
</dbReference>
<evidence type="ECO:0000259" key="7">
    <source>
        <dbReference type="Pfam" id="PF17189"/>
    </source>
</evidence>
<feature type="chain" id="PRO_5012379254" description="Glycosyl hydrolase family 30 TIM-barrel domain-containing protein" evidence="5">
    <location>
        <begin position="22"/>
        <end position="530"/>
    </location>
</feature>
<dbReference type="GO" id="GO:0016020">
    <property type="term" value="C:membrane"/>
    <property type="evidence" value="ECO:0007669"/>
    <property type="project" value="GOC"/>
</dbReference>
<dbReference type="Gene3D" id="2.60.40.1180">
    <property type="entry name" value="Golgi alpha-mannosidase II"/>
    <property type="match status" value="1"/>
</dbReference>
<dbReference type="PANTHER" id="PTHR11069">
    <property type="entry name" value="GLUCOSYLCERAMIDASE"/>
    <property type="match status" value="1"/>
</dbReference>
<feature type="domain" description="Glycosyl hydrolase family 30 TIM-barrel" evidence="6">
    <location>
        <begin position="101"/>
        <end position="446"/>
    </location>
</feature>
<dbReference type="InterPro" id="IPR001139">
    <property type="entry name" value="Glyco_hydro_30"/>
</dbReference>